<dbReference type="SUPFAM" id="SSF53474">
    <property type="entry name" value="alpha/beta-Hydrolases"/>
    <property type="match status" value="1"/>
</dbReference>
<dbReference type="PRINTS" id="PR00412">
    <property type="entry name" value="EPOXHYDRLASE"/>
</dbReference>
<dbReference type="EMBL" id="JBBPHU010000012">
    <property type="protein sequence ID" value="KAK7511630.1"/>
    <property type="molecule type" value="Genomic_DNA"/>
</dbReference>
<keyword evidence="2" id="KW-0058">Aromatic hydrocarbons catabolism</keyword>
<evidence type="ECO:0000256" key="3">
    <source>
        <dbReference type="ARBA" id="ARBA00022801"/>
    </source>
</evidence>
<evidence type="ECO:0000256" key="2">
    <source>
        <dbReference type="ARBA" id="ARBA00022797"/>
    </source>
</evidence>
<dbReference type="InterPro" id="IPR010497">
    <property type="entry name" value="Epoxide_hydro_N"/>
</dbReference>
<protein>
    <submittedName>
        <fullName evidence="5">Alpha/Beta hydrolase protein</fullName>
    </submittedName>
</protein>
<accession>A0ABR1KCE5</accession>
<keyword evidence="6" id="KW-1185">Reference proteome</keyword>
<sequence length="415" mass="46992">MTAPVPYTIRVSDEAINRLQAKLAVSDFPVELEDPDQWRYGAPLADVKRLSNYWKEGFDWRKAEAMLNELPNFKTEIVVEGFRPIDLHFIHQRSDLPSAIPLLFSHGWPGSFIEVTKILRALKDSTPAFHVVAPSLPNFGFSSGVKEPGFAVEQYAEVCHKLMKQLGYERYVTQGGDWGFFITRAMGLLYPESCLASHINVVRAFPPKFAKQPLLAAKHSITSYSKAEKQGLERSAWFVKEGAGYNLQQRTKPQTVGYALADSPVACLAWIYEKLHDWTDTYPWTDDEVLTWISIYWFSTAGPAASVRIYYEAVHTQPGRHVVGHRDRLSEWVPKVKLGVAHFPKELYVVPRSWAHTLGPVVHESEHSGGGHFAAWERPEDIVHDLQAMFEKKGPCFNIVDGNSGYDDSFLRANM</sequence>
<feature type="domain" description="Epoxide hydrolase N-terminal" evidence="4">
    <location>
        <begin position="6"/>
        <end position="115"/>
    </location>
</feature>
<organism evidence="5 6">
    <name type="scientific">Phyllosticta citriasiana</name>
    <dbReference type="NCBI Taxonomy" id="595635"/>
    <lineage>
        <taxon>Eukaryota</taxon>
        <taxon>Fungi</taxon>
        <taxon>Dikarya</taxon>
        <taxon>Ascomycota</taxon>
        <taxon>Pezizomycotina</taxon>
        <taxon>Dothideomycetes</taxon>
        <taxon>Dothideomycetes incertae sedis</taxon>
        <taxon>Botryosphaeriales</taxon>
        <taxon>Phyllostictaceae</taxon>
        <taxon>Phyllosticta</taxon>
    </lineage>
</organism>
<reference evidence="5 6" key="1">
    <citation type="submission" date="2024-04" db="EMBL/GenBank/DDBJ databases">
        <title>Phyllosticta paracitricarpa is synonymous to the EU quarantine fungus P. citricarpa based on phylogenomic analyses.</title>
        <authorList>
            <consortium name="Lawrence Berkeley National Laboratory"/>
            <person name="Van Ingen-Buijs V.A."/>
            <person name="Van Westerhoven A.C."/>
            <person name="Haridas S."/>
            <person name="Skiadas P."/>
            <person name="Martin F."/>
            <person name="Groenewald J.Z."/>
            <person name="Crous P.W."/>
            <person name="Seidl M.F."/>
        </authorList>
    </citation>
    <scope>NUCLEOTIDE SEQUENCE [LARGE SCALE GENOMIC DNA]</scope>
    <source>
        <strain evidence="5 6">CBS 123371</strain>
    </source>
</reference>
<dbReference type="Proteomes" id="UP001363622">
    <property type="component" value="Unassembled WGS sequence"/>
</dbReference>
<dbReference type="InterPro" id="IPR000639">
    <property type="entry name" value="Epox_hydrolase-like"/>
</dbReference>
<keyword evidence="3 5" id="KW-0378">Hydrolase</keyword>
<evidence type="ECO:0000313" key="6">
    <source>
        <dbReference type="Proteomes" id="UP001363622"/>
    </source>
</evidence>
<comment type="caution">
    <text evidence="5">The sequence shown here is derived from an EMBL/GenBank/DDBJ whole genome shotgun (WGS) entry which is preliminary data.</text>
</comment>
<evidence type="ECO:0000313" key="5">
    <source>
        <dbReference type="EMBL" id="KAK7511630.1"/>
    </source>
</evidence>
<dbReference type="Gene3D" id="3.40.50.1820">
    <property type="entry name" value="alpha/beta hydrolase"/>
    <property type="match status" value="1"/>
</dbReference>
<comment type="similarity">
    <text evidence="1">Belongs to the peptidase S33 family.</text>
</comment>
<dbReference type="Pfam" id="PF06441">
    <property type="entry name" value="EHN"/>
    <property type="match status" value="1"/>
</dbReference>
<dbReference type="GO" id="GO:0016787">
    <property type="term" value="F:hydrolase activity"/>
    <property type="evidence" value="ECO:0007669"/>
    <property type="project" value="UniProtKB-KW"/>
</dbReference>
<dbReference type="PANTHER" id="PTHR21661:SF35">
    <property type="entry name" value="EPOXIDE HYDROLASE"/>
    <property type="match status" value="1"/>
</dbReference>
<dbReference type="PANTHER" id="PTHR21661">
    <property type="entry name" value="EPOXIDE HYDROLASE 1-RELATED"/>
    <property type="match status" value="1"/>
</dbReference>
<dbReference type="PIRSF" id="PIRSF001112">
    <property type="entry name" value="Epoxide_hydrolase"/>
    <property type="match status" value="1"/>
</dbReference>
<dbReference type="InterPro" id="IPR029058">
    <property type="entry name" value="AB_hydrolase_fold"/>
</dbReference>
<proteinExistence type="inferred from homology"/>
<gene>
    <name evidence="5" type="ORF">IWZ03DRAFT_387090</name>
</gene>
<dbReference type="InterPro" id="IPR016292">
    <property type="entry name" value="Epoxide_hydrolase"/>
</dbReference>
<name>A0ABR1KCE5_9PEZI</name>
<evidence type="ECO:0000256" key="1">
    <source>
        <dbReference type="ARBA" id="ARBA00010088"/>
    </source>
</evidence>
<evidence type="ECO:0000259" key="4">
    <source>
        <dbReference type="Pfam" id="PF06441"/>
    </source>
</evidence>